<proteinExistence type="predicted"/>
<dbReference type="Gene3D" id="3.40.50.1820">
    <property type="entry name" value="alpha/beta hydrolase"/>
    <property type="match status" value="1"/>
</dbReference>
<dbReference type="EMBL" id="JBANRG010000002">
    <property type="protein sequence ID" value="KAK7470811.1"/>
    <property type="molecule type" value="Genomic_DNA"/>
</dbReference>
<dbReference type="InterPro" id="IPR000073">
    <property type="entry name" value="AB_hydrolase_1"/>
</dbReference>
<reference evidence="2 3" key="1">
    <citation type="submission" date="2024-01" db="EMBL/GenBank/DDBJ databases">
        <title>A draft genome for the cacao thread blight pathogen Marasmiellus scandens.</title>
        <authorList>
            <person name="Baruah I.K."/>
            <person name="Leung J."/>
            <person name="Bukari Y."/>
            <person name="Amoako-Attah I."/>
            <person name="Meinhardt L.W."/>
            <person name="Bailey B.A."/>
            <person name="Cohen S.P."/>
        </authorList>
    </citation>
    <scope>NUCLEOTIDE SEQUENCE [LARGE SCALE GENOMIC DNA]</scope>
    <source>
        <strain evidence="2 3">GH-19</strain>
    </source>
</reference>
<comment type="caution">
    <text evidence="2">The sequence shown here is derived from an EMBL/GenBank/DDBJ whole genome shotgun (WGS) entry which is preliminary data.</text>
</comment>
<evidence type="ECO:0000313" key="2">
    <source>
        <dbReference type="EMBL" id="KAK7470811.1"/>
    </source>
</evidence>
<dbReference type="Pfam" id="PF12697">
    <property type="entry name" value="Abhydrolase_6"/>
    <property type="match status" value="1"/>
</dbReference>
<organism evidence="2 3">
    <name type="scientific">Marasmiellus scandens</name>
    <dbReference type="NCBI Taxonomy" id="2682957"/>
    <lineage>
        <taxon>Eukaryota</taxon>
        <taxon>Fungi</taxon>
        <taxon>Dikarya</taxon>
        <taxon>Basidiomycota</taxon>
        <taxon>Agaricomycotina</taxon>
        <taxon>Agaricomycetes</taxon>
        <taxon>Agaricomycetidae</taxon>
        <taxon>Agaricales</taxon>
        <taxon>Marasmiineae</taxon>
        <taxon>Omphalotaceae</taxon>
        <taxon>Marasmiellus</taxon>
    </lineage>
</organism>
<gene>
    <name evidence="2" type="ORF">VKT23_002229</name>
</gene>
<evidence type="ECO:0000313" key="3">
    <source>
        <dbReference type="Proteomes" id="UP001498398"/>
    </source>
</evidence>
<sequence length="323" mass="35948">MASDTSEKLLPLSDGRVLAYAENGNTQSSTVVMFLHGLFGVGRCDRVSAGLHQFDVHVVNPTLPGFGNSSPSPTDTSYALSLARVMNELIDHLHPDDPNLKIYLAGGSYGTVAAQMLYGAPFEVFPHGKHIAACVLLAPLSPPRWHKEYSKCMTWRDYIGVGPPSQLIPFRLLPRLTSLLVKSVFRSVDKTEAMLTKAFFDNVSDEEKARAAQWREEQGLAPGQFEREMAENAMKSFSKTWSGFIEAADVIHSDWLFKPDELDEEHSKRPILIVPSSQDELGPELAKWLANNYRNSTLRWVHGSHIAPAYEIDSIWQSVLAKP</sequence>
<keyword evidence="3" id="KW-1185">Reference proteome</keyword>
<dbReference type="SUPFAM" id="SSF53474">
    <property type="entry name" value="alpha/beta-Hydrolases"/>
    <property type="match status" value="1"/>
</dbReference>
<name>A0ABR1K399_9AGAR</name>
<dbReference type="InterPro" id="IPR029058">
    <property type="entry name" value="AB_hydrolase_fold"/>
</dbReference>
<dbReference type="Proteomes" id="UP001498398">
    <property type="component" value="Unassembled WGS sequence"/>
</dbReference>
<protein>
    <recommendedName>
        <fullName evidence="1">AB hydrolase-1 domain-containing protein</fullName>
    </recommendedName>
</protein>
<evidence type="ECO:0000259" key="1">
    <source>
        <dbReference type="Pfam" id="PF12697"/>
    </source>
</evidence>
<feature type="domain" description="AB hydrolase-1" evidence="1">
    <location>
        <begin position="32"/>
        <end position="305"/>
    </location>
</feature>
<accession>A0ABR1K399</accession>